<dbReference type="STRING" id="401625.A0A0N7L9U2"/>
<keyword evidence="1" id="KW-0472">Membrane</keyword>
<keyword evidence="3" id="KW-1185">Reference proteome</keyword>
<reference evidence="3" key="1">
    <citation type="submission" date="2014-09" db="EMBL/GenBank/DDBJ databases">
        <authorList>
            <person name="Sharma Rahul"/>
            <person name="Thines Marco"/>
        </authorList>
    </citation>
    <scope>NUCLEOTIDE SEQUENCE [LARGE SCALE GENOMIC DNA]</scope>
</reference>
<keyword evidence="1" id="KW-1133">Transmembrane helix</keyword>
<dbReference type="OrthoDB" id="6361347at2759"/>
<organism evidence="2 3">
    <name type="scientific">Ceraceosorus bombacis</name>
    <dbReference type="NCBI Taxonomy" id="401625"/>
    <lineage>
        <taxon>Eukaryota</taxon>
        <taxon>Fungi</taxon>
        <taxon>Dikarya</taxon>
        <taxon>Basidiomycota</taxon>
        <taxon>Ustilaginomycotina</taxon>
        <taxon>Exobasidiomycetes</taxon>
        <taxon>Ceraceosorales</taxon>
        <taxon>Ceraceosoraceae</taxon>
        <taxon>Ceraceosorus</taxon>
    </lineage>
</organism>
<dbReference type="Proteomes" id="UP000054845">
    <property type="component" value="Unassembled WGS sequence"/>
</dbReference>
<name>A0A0N7L9U2_9BASI</name>
<proteinExistence type="predicted"/>
<dbReference type="AlphaFoldDB" id="A0A0N7L9U2"/>
<dbReference type="EMBL" id="CCYA01000248">
    <property type="protein sequence ID" value="CEH14738.1"/>
    <property type="molecule type" value="Genomic_DNA"/>
</dbReference>
<evidence type="ECO:0000313" key="2">
    <source>
        <dbReference type="EMBL" id="CEH14738.1"/>
    </source>
</evidence>
<feature type="transmembrane region" description="Helical" evidence="1">
    <location>
        <begin position="129"/>
        <end position="152"/>
    </location>
</feature>
<evidence type="ECO:0000256" key="1">
    <source>
        <dbReference type="SAM" id="Phobius"/>
    </source>
</evidence>
<sequence length="161" mass="18098">MQEREDYVSLWRHVGFYVGIEPELLRRCFGTVSKAERCFYYIASHHFLHVAPLRDLPPPPPLSKTGGAVPQEGFKGPALPLLYSTSNRAPSNMSFASHLALHATAEKAQQEIVLDQAAGEKMRDEYHSLMAEMGIVLLMTCLSSLLLVFFIARHGLIRMWA</sequence>
<keyword evidence="1" id="KW-0812">Transmembrane</keyword>
<accession>A0A0N7L9U2</accession>
<evidence type="ECO:0000313" key="3">
    <source>
        <dbReference type="Proteomes" id="UP000054845"/>
    </source>
</evidence>
<protein>
    <submittedName>
        <fullName evidence="2">Uncharacterized protein</fullName>
    </submittedName>
</protein>